<dbReference type="GO" id="GO:0046556">
    <property type="term" value="F:alpha-L-arabinofuranosidase activity"/>
    <property type="evidence" value="ECO:0007669"/>
    <property type="project" value="InterPro"/>
</dbReference>
<dbReference type="InParanoid" id="A0A1S3KB14"/>
<dbReference type="InterPro" id="IPR036195">
    <property type="entry name" value="AbfB_ABD_sf"/>
</dbReference>
<keyword evidence="1" id="KW-0732">Signal</keyword>
<dbReference type="Pfam" id="PF05270">
    <property type="entry name" value="AbfB"/>
    <property type="match status" value="1"/>
</dbReference>
<keyword evidence="3" id="KW-1185">Reference proteome</keyword>
<dbReference type="RefSeq" id="XP_013419451.1">
    <property type="nucleotide sequence ID" value="XM_013563997.2"/>
</dbReference>
<dbReference type="AlphaFoldDB" id="A0A1S3KB14"/>
<accession>A0A1S3KB14</accession>
<protein>
    <submittedName>
        <fullName evidence="4">Uncharacterized protein LOC106180106</fullName>
    </submittedName>
</protein>
<evidence type="ECO:0000313" key="4">
    <source>
        <dbReference type="RefSeq" id="XP_013419451.1"/>
    </source>
</evidence>
<sequence length="171" mass="19267">MFSLRIAAIAVLLLPLIAAQKGIVLLRSQNFGAHTWGLRDNGDAYINQGYSGHAFRIVPGLSGKKDGKKTVSFMSLEHPCSYLRHYNYFLNLESSKNPRNANIFDEDATFVPRPNLFFQGYTAFESVNFPNHFIRHAGYRLQIRPNDGSLLFKRDASFKPEKIGKPKGCGE</sequence>
<evidence type="ECO:0000313" key="3">
    <source>
        <dbReference type="Proteomes" id="UP000085678"/>
    </source>
</evidence>
<organism evidence="3 4">
    <name type="scientific">Lingula anatina</name>
    <name type="common">Brachiopod</name>
    <name type="synonym">Lingula unguis</name>
    <dbReference type="NCBI Taxonomy" id="7574"/>
    <lineage>
        <taxon>Eukaryota</taxon>
        <taxon>Metazoa</taxon>
        <taxon>Spiralia</taxon>
        <taxon>Lophotrochozoa</taxon>
        <taxon>Brachiopoda</taxon>
        <taxon>Linguliformea</taxon>
        <taxon>Lingulata</taxon>
        <taxon>Lingulida</taxon>
        <taxon>Linguloidea</taxon>
        <taxon>Lingulidae</taxon>
        <taxon>Lingula</taxon>
    </lineage>
</organism>
<feature type="domain" description="Alpha-L-arabinofuranosidase B arabinose-binding" evidence="2">
    <location>
        <begin position="52"/>
        <end position="159"/>
    </location>
</feature>
<dbReference type="KEGG" id="lak:106180106"/>
<evidence type="ECO:0000259" key="2">
    <source>
        <dbReference type="Pfam" id="PF05270"/>
    </source>
</evidence>
<dbReference type="CDD" id="cd23265">
    <property type="entry name" value="beta-trefoil_ABD_ABFB-like"/>
    <property type="match status" value="1"/>
</dbReference>
<name>A0A1S3KB14_LINAN</name>
<feature type="signal peptide" evidence="1">
    <location>
        <begin position="1"/>
        <end position="19"/>
    </location>
</feature>
<reference evidence="4" key="1">
    <citation type="submission" date="2025-08" db="UniProtKB">
        <authorList>
            <consortium name="RefSeq"/>
        </authorList>
    </citation>
    <scope>IDENTIFICATION</scope>
    <source>
        <tissue evidence="4">Gonads</tissue>
    </source>
</reference>
<dbReference type="GO" id="GO:0046373">
    <property type="term" value="P:L-arabinose metabolic process"/>
    <property type="evidence" value="ECO:0007669"/>
    <property type="project" value="InterPro"/>
</dbReference>
<dbReference type="SUPFAM" id="SSF110221">
    <property type="entry name" value="AbfB domain"/>
    <property type="match status" value="2"/>
</dbReference>
<dbReference type="InterPro" id="IPR007934">
    <property type="entry name" value="AbfB_ABD"/>
</dbReference>
<dbReference type="GeneID" id="106180106"/>
<dbReference type="Proteomes" id="UP000085678">
    <property type="component" value="Unplaced"/>
</dbReference>
<dbReference type="OrthoDB" id="157622at2759"/>
<dbReference type="Gene3D" id="2.80.10.50">
    <property type="match status" value="2"/>
</dbReference>
<proteinExistence type="predicted"/>
<evidence type="ECO:0000256" key="1">
    <source>
        <dbReference type="SAM" id="SignalP"/>
    </source>
</evidence>
<gene>
    <name evidence="4" type="primary">LOC106180106</name>
</gene>
<feature type="chain" id="PRO_5010226406" evidence="1">
    <location>
        <begin position="20"/>
        <end position="171"/>
    </location>
</feature>